<dbReference type="AlphaFoldDB" id="A0A077NKD3"/>
<reference evidence="2" key="1">
    <citation type="submission" date="2013-07" db="EMBL/GenBank/DDBJ databases">
        <title>Sub-species coevolution in mutualistic symbiosis.</title>
        <authorList>
            <person name="Murfin K."/>
            <person name="Klassen J."/>
            <person name="Lee M."/>
            <person name="Forst S."/>
            <person name="Stock P."/>
            <person name="Goodrich-Blair H."/>
        </authorList>
    </citation>
    <scope>NUCLEOTIDE SEQUENCE [LARGE SCALE GENOMIC DNA]</scope>
    <source>
        <strain evidence="2">Puntauvense</strain>
    </source>
</reference>
<gene>
    <name evidence="2" type="ORF">XBP1_660009</name>
</gene>
<dbReference type="EMBL" id="CBSW010000272">
    <property type="protein sequence ID" value="CDG99013.1"/>
    <property type="molecule type" value="Genomic_DNA"/>
</dbReference>
<feature type="compositionally biased region" description="Basic and acidic residues" evidence="1">
    <location>
        <begin position="58"/>
        <end position="71"/>
    </location>
</feature>
<dbReference type="Proteomes" id="UP000028511">
    <property type="component" value="Unassembled WGS sequence"/>
</dbReference>
<organism evidence="2 3">
    <name type="scientific">Xenorhabdus bovienii str. puntauvense</name>
    <dbReference type="NCBI Taxonomy" id="1398201"/>
    <lineage>
        <taxon>Bacteria</taxon>
        <taxon>Pseudomonadati</taxon>
        <taxon>Pseudomonadota</taxon>
        <taxon>Gammaproteobacteria</taxon>
        <taxon>Enterobacterales</taxon>
        <taxon>Morganellaceae</taxon>
        <taxon>Xenorhabdus</taxon>
    </lineage>
</organism>
<sequence>MIAEFLDEHTTLADTHCIISNILLVTMNEFDTNTLINVSSQLTGRTLALSPTSADVSTDDKGTDTQPKEETVQTDPNEAETRANSAKMFSDDD</sequence>
<evidence type="ECO:0000313" key="2">
    <source>
        <dbReference type="EMBL" id="CDG99013.1"/>
    </source>
</evidence>
<dbReference type="RefSeq" id="WP_038213817.1">
    <property type="nucleotide sequence ID" value="NZ_CAWLWN010000063.1"/>
</dbReference>
<name>A0A077NKD3_XENBV</name>
<evidence type="ECO:0000256" key="1">
    <source>
        <dbReference type="SAM" id="MobiDB-lite"/>
    </source>
</evidence>
<dbReference type="HOGENOM" id="CLU_2398901_0_0_6"/>
<accession>A0A077NKD3</accession>
<protein>
    <submittedName>
        <fullName evidence="2">Uncharacterized protein</fullName>
    </submittedName>
</protein>
<evidence type="ECO:0000313" key="3">
    <source>
        <dbReference type="Proteomes" id="UP000028511"/>
    </source>
</evidence>
<comment type="caution">
    <text evidence="2">The sequence shown here is derived from an EMBL/GenBank/DDBJ whole genome shotgun (WGS) entry which is preliminary data.</text>
</comment>
<proteinExistence type="predicted"/>
<feature type="region of interest" description="Disordered" evidence="1">
    <location>
        <begin position="48"/>
        <end position="93"/>
    </location>
</feature>